<evidence type="ECO:0000313" key="11">
    <source>
        <dbReference type="EMBL" id="VAW88347.1"/>
    </source>
</evidence>
<dbReference type="PROSITE" id="PS50111">
    <property type="entry name" value="CHEMOTAXIS_TRANSDUC_2"/>
    <property type="match status" value="1"/>
</dbReference>
<dbReference type="GO" id="GO:0006935">
    <property type="term" value="P:chemotaxis"/>
    <property type="evidence" value="ECO:0007669"/>
    <property type="project" value="UniProtKB-KW"/>
</dbReference>
<evidence type="ECO:0000256" key="9">
    <source>
        <dbReference type="ARBA" id="ARBA00029447"/>
    </source>
</evidence>
<keyword evidence="5" id="KW-0812">Transmembrane</keyword>
<feature type="non-terminal residue" evidence="11">
    <location>
        <position position="1"/>
    </location>
</feature>
<keyword evidence="2" id="KW-1003">Cell membrane</keyword>
<organism evidence="11">
    <name type="scientific">hydrothermal vent metagenome</name>
    <dbReference type="NCBI Taxonomy" id="652676"/>
    <lineage>
        <taxon>unclassified sequences</taxon>
        <taxon>metagenomes</taxon>
        <taxon>ecological metagenomes</taxon>
    </lineage>
</organism>
<evidence type="ECO:0000256" key="8">
    <source>
        <dbReference type="ARBA" id="ARBA00023224"/>
    </source>
</evidence>
<dbReference type="SMART" id="SM00283">
    <property type="entry name" value="MA"/>
    <property type="match status" value="1"/>
</dbReference>
<keyword evidence="7" id="KW-0472">Membrane</keyword>
<reference evidence="11" key="1">
    <citation type="submission" date="2018-06" db="EMBL/GenBank/DDBJ databases">
        <authorList>
            <person name="Zhirakovskaya E."/>
        </authorList>
    </citation>
    <scope>NUCLEOTIDE SEQUENCE</scope>
</reference>
<evidence type="ECO:0000256" key="7">
    <source>
        <dbReference type="ARBA" id="ARBA00023136"/>
    </source>
</evidence>
<dbReference type="GO" id="GO:0007165">
    <property type="term" value="P:signal transduction"/>
    <property type="evidence" value="ECO:0007669"/>
    <property type="project" value="UniProtKB-KW"/>
</dbReference>
<evidence type="ECO:0000256" key="4">
    <source>
        <dbReference type="ARBA" id="ARBA00022500"/>
    </source>
</evidence>
<comment type="similarity">
    <text evidence="9">Belongs to the methyl-accepting chemotaxis (MCP) protein family.</text>
</comment>
<keyword evidence="6" id="KW-1133">Transmembrane helix</keyword>
<dbReference type="PRINTS" id="PR00260">
    <property type="entry name" value="CHEMTRNSDUCR"/>
</dbReference>
<keyword evidence="3" id="KW-0488">Methylation</keyword>
<dbReference type="Pfam" id="PF00015">
    <property type="entry name" value="MCPsignal"/>
    <property type="match status" value="1"/>
</dbReference>
<protein>
    <submittedName>
        <fullName evidence="11">Methyl-accepting chemotaxis sensory transducer</fullName>
    </submittedName>
</protein>
<evidence type="ECO:0000259" key="10">
    <source>
        <dbReference type="PROSITE" id="PS50111"/>
    </source>
</evidence>
<comment type="subcellular location">
    <subcellularLocation>
        <location evidence="1">Cell membrane</location>
        <topology evidence="1">Multi-pass membrane protein</topology>
    </subcellularLocation>
</comment>
<evidence type="ECO:0000256" key="1">
    <source>
        <dbReference type="ARBA" id="ARBA00004651"/>
    </source>
</evidence>
<evidence type="ECO:0000256" key="6">
    <source>
        <dbReference type="ARBA" id="ARBA00022989"/>
    </source>
</evidence>
<dbReference type="SUPFAM" id="SSF58104">
    <property type="entry name" value="Methyl-accepting chemotaxis protein (MCP) signaling domain"/>
    <property type="match status" value="1"/>
</dbReference>
<dbReference type="GO" id="GO:0005886">
    <property type="term" value="C:plasma membrane"/>
    <property type="evidence" value="ECO:0007669"/>
    <property type="project" value="UniProtKB-SubCell"/>
</dbReference>
<dbReference type="PANTHER" id="PTHR32089">
    <property type="entry name" value="METHYL-ACCEPTING CHEMOTAXIS PROTEIN MCPB"/>
    <property type="match status" value="1"/>
</dbReference>
<keyword evidence="4" id="KW-0145">Chemotaxis</keyword>
<dbReference type="GO" id="GO:0004888">
    <property type="term" value="F:transmembrane signaling receptor activity"/>
    <property type="evidence" value="ECO:0007669"/>
    <property type="project" value="InterPro"/>
</dbReference>
<dbReference type="InterPro" id="IPR004090">
    <property type="entry name" value="Chemotax_Me-accpt_rcpt"/>
</dbReference>
<dbReference type="Gene3D" id="1.10.287.950">
    <property type="entry name" value="Methyl-accepting chemotaxis protein"/>
    <property type="match status" value="1"/>
</dbReference>
<evidence type="ECO:0000256" key="2">
    <source>
        <dbReference type="ARBA" id="ARBA00022475"/>
    </source>
</evidence>
<proteinExistence type="inferred from homology"/>
<gene>
    <name evidence="11" type="ORF">MNBD_GAMMA17-1400</name>
</gene>
<evidence type="ECO:0000256" key="3">
    <source>
        <dbReference type="ARBA" id="ARBA00022481"/>
    </source>
</evidence>
<dbReference type="InterPro" id="IPR004089">
    <property type="entry name" value="MCPsignal_dom"/>
</dbReference>
<accession>A0A3B0ZLZ1</accession>
<dbReference type="AlphaFoldDB" id="A0A3B0ZLZ1"/>
<keyword evidence="8" id="KW-0807">Transducer</keyword>
<dbReference type="PANTHER" id="PTHR32089:SF39">
    <property type="entry name" value="METHYL-ACCEPTING CHEMOTAXIS PROTEIN HLYB"/>
    <property type="match status" value="1"/>
</dbReference>
<evidence type="ECO:0000256" key="5">
    <source>
        <dbReference type="ARBA" id="ARBA00022692"/>
    </source>
</evidence>
<sequence length="352" mass="38922">TAAEEEEKTQSKISSHENLIDFIALINEALNNEVNSSCKELKQARGVIGDAVSNLGSSFSGLNSEIQNQKGMVVSLIDNVSGASLKASDDSEKAIGIKEFANETSKILTYFIDLLVNVSKQSIETVHKIDDMVYQMDEIFKLLEDIKTIADQTSLLALNAAIEAAHAGEAGRGFAVVADEVRKLSQHSNKFNDEIREHVEKTRVSITDARRIVGDVASKDMNMAISAKSRVDMMLEEVGSMNKRVSENLGEVSLISDNINNNVNQAVRGLQFEDIVSQQIDSSQKYLEKLKGFSNDILQGLSELNSTENEITYDESIKELKLKLKNSRSNLNHERDKPAHQESIVEGEVELF</sequence>
<name>A0A3B0ZLZ1_9ZZZZ</name>
<dbReference type="EMBL" id="UOFQ01000093">
    <property type="protein sequence ID" value="VAW88347.1"/>
    <property type="molecule type" value="Genomic_DNA"/>
</dbReference>
<feature type="domain" description="Methyl-accepting transducer" evidence="10">
    <location>
        <begin position="37"/>
        <end position="274"/>
    </location>
</feature>